<evidence type="ECO:0000256" key="12">
    <source>
        <dbReference type="SAM" id="Phobius"/>
    </source>
</evidence>
<dbReference type="GO" id="GO:0016567">
    <property type="term" value="P:protein ubiquitination"/>
    <property type="evidence" value="ECO:0007669"/>
    <property type="project" value="UniProtKB-UniPathway"/>
</dbReference>
<dbReference type="InterPro" id="IPR001841">
    <property type="entry name" value="Znf_RING"/>
</dbReference>
<evidence type="ECO:0000256" key="7">
    <source>
        <dbReference type="ARBA" id="ARBA00022833"/>
    </source>
</evidence>
<evidence type="ECO:0000259" key="13">
    <source>
        <dbReference type="PROSITE" id="PS50089"/>
    </source>
</evidence>
<evidence type="ECO:0000256" key="11">
    <source>
        <dbReference type="PROSITE-ProRule" id="PRU00175"/>
    </source>
</evidence>
<dbReference type="GO" id="GO:0008270">
    <property type="term" value="F:zinc ion binding"/>
    <property type="evidence" value="ECO:0007669"/>
    <property type="project" value="UniProtKB-KW"/>
</dbReference>
<evidence type="ECO:0000313" key="14">
    <source>
        <dbReference type="EMBL" id="KAF5790640.1"/>
    </source>
</evidence>
<dbReference type="SMART" id="SM00184">
    <property type="entry name" value="RING"/>
    <property type="match status" value="1"/>
</dbReference>
<dbReference type="PROSITE" id="PS50089">
    <property type="entry name" value="ZF_RING_2"/>
    <property type="match status" value="1"/>
</dbReference>
<comment type="subcellular location">
    <subcellularLocation>
        <location evidence="2">Membrane</location>
        <topology evidence="2">Single-pass membrane protein</topology>
    </subcellularLocation>
</comment>
<dbReference type="Pfam" id="PF13639">
    <property type="entry name" value="zf-RING_2"/>
    <property type="match status" value="1"/>
</dbReference>
<dbReference type="Proteomes" id="UP000215914">
    <property type="component" value="Chromosome 9"/>
</dbReference>
<evidence type="ECO:0000256" key="3">
    <source>
        <dbReference type="ARBA" id="ARBA00012483"/>
    </source>
</evidence>
<keyword evidence="16" id="KW-1185">Reference proteome</keyword>
<evidence type="ECO:0000256" key="1">
    <source>
        <dbReference type="ARBA" id="ARBA00000900"/>
    </source>
</evidence>
<evidence type="ECO:0000256" key="9">
    <source>
        <dbReference type="ARBA" id="ARBA00023136"/>
    </source>
</evidence>
<gene>
    <name evidence="15" type="ORF">HannXRQ_Chr09g0253831</name>
    <name evidence="14" type="ORF">HanXRQr2_Chr09g0385551</name>
</gene>
<dbReference type="InterPro" id="IPR044602">
    <property type="entry name" value="ATL10/ATL72-79-like"/>
</dbReference>
<dbReference type="PANTHER" id="PTHR46905">
    <property type="entry name" value="RING-H2 FINGER PROTEIN ATL78"/>
    <property type="match status" value="1"/>
</dbReference>
<keyword evidence="4" id="KW-0808">Transferase</keyword>
<dbReference type="UniPathway" id="UPA00143"/>
<name>A0A251TW71_HELAN</name>
<reference evidence="14 16" key="1">
    <citation type="journal article" date="2017" name="Nature">
        <title>The sunflower genome provides insights into oil metabolism, flowering and Asterid evolution.</title>
        <authorList>
            <person name="Badouin H."/>
            <person name="Gouzy J."/>
            <person name="Grassa C.J."/>
            <person name="Murat F."/>
            <person name="Staton S.E."/>
            <person name="Cottret L."/>
            <person name="Lelandais-Briere C."/>
            <person name="Owens G.L."/>
            <person name="Carrere S."/>
            <person name="Mayjonade B."/>
            <person name="Legrand L."/>
            <person name="Gill N."/>
            <person name="Kane N.C."/>
            <person name="Bowers J.E."/>
            <person name="Hubner S."/>
            <person name="Bellec A."/>
            <person name="Berard A."/>
            <person name="Berges H."/>
            <person name="Blanchet N."/>
            <person name="Boniface M.C."/>
            <person name="Brunel D."/>
            <person name="Catrice O."/>
            <person name="Chaidir N."/>
            <person name="Claudel C."/>
            <person name="Donnadieu C."/>
            <person name="Faraut T."/>
            <person name="Fievet G."/>
            <person name="Helmstetter N."/>
            <person name="King M."/>
            <person name="Knapp S.J."/>
            <person name="Lai Z."/>
            <person name="Le Paslier M.C."/>
            <person name="Lippi Y."/>
            <person name="Lorenzon L."/>
            <person name="Mandel J.R."/>
            <person name="Marage G."/>
            <person name="Marchand G."/>
            <person name="Marquand E."/>
            <person name="Bret-Mestries E."/>
            <person name="Morien E."/>
            <person name="Nambeesan S."/>
            <person name="Nguyen T."/>
            <person name="Pegot-Espagnet P."/>
            <person name="Pouilly N."/>
            <person name="Raftis F."/>
            <person name="Sallet E."/>
            <person name="Schiex T."/>
            <person name="Thomas J."/>
            <person name="Vandecasteele C."/>
            <person name="Vares D."/>
            <person name="Vear F."/>
            <person name="Vautrin S."/>
            <person name="Crespi M."/>
            <person name="Mangin B."/>
            <person name="Burke J.M."/>
            <person name="Salse J."/>
            <person name="Munos S."/>
            <person name="Vincourt P."/>
            <person name="Rieseberg L.H."/>
            <person name="Langlade N.B."/>
        </authorList>
    </citation>
    <scope>NUCLEOTIDE SEQUENCE [LARGE SCALE GENOMIC DNA]</scope>
    <source>
        <strain evidence="16">cv. SF193</strain>
        <tissue evidence="14">Leaves</tissue>
    </source>
</reference>
<dbReference type="EC" id="2.3.2.27" evidence="3"/>
<dbReference type="InterPro" id="IPR013083">
    <property type="entry name" value="Znf_RING/FYVE/PHD"/>
</dbReference>
<protein>
    <recommendedName>
        <fullName evidence="3">RING-type E3 ubiquitin transferase</fullName>
        <ecNumber evidence="3">2.3.2.27</ecNumber>
    </recommendedName>
</protein>
<proteinExistence type="inferred from homology"/>
<reference evidence="15" key="2">
    <citation type="submission" date="2017-02" db="EMBL/GenBank/DDBJ databases">
        <title>Sunflower complete genome.</title>
        <authorList>
            <person name="Langlade N."/>
            <person name="Munos S."/>
        </authorList>
    </citation>
    <scope>NUCLEOTIDE SEQUENCE [LARGE SCALE GENOMIC DNA]</scope>
    <source>
        <tissue evidence="15">Leaves</tissue>
    </source>
</reference>
<evidence type="ECO:0000313" key="16">
    <source>
        <dbReference type="Proteomes" id="UP000215914"/>
    </source>
</evidence>
<dbReference type="EMBL" id="CM007898">
    <property type="protein sequence ID" value="OTG14836.1"/>
    <property type="molecule type" value="Genomic_DNA"/>
</dbReference>
<keyword evidence="8 12" id="KW-1133">Transmembrane helix</keyword>
<evidence type="ECO:0000313" key="15">
    <source>
        <dbReference type="EMBL" id="OTG14836.1"/>
    </source>
</evidence>
<dbReference type="SUPFAM" id="SSF57850">
    <property type="entry name" value="RING/U-box"/>
    <property type="match status" value="1"/>
</dbReference>
<evidence type="ECO:0000256" key="6">
    <source>
        <dbReference type="ARBA" id="ARBA00022723"/>
    </source>
</evidence>
<dbReference type="PANTHER" id="PTHR46905:SF18">
    <property type="entry name" value="RING-TYPE E3 UBIQUITIN TRANSFERASE"/>
    <property type="match status" value="1"/>
</dbReference>
<keyword evidence="9 12" id="KW-0472">Membrane</keyword>
<comment type="similarity">
    <text evidence="10">Belongs to the RING-type zinc finger family. ATL subfamily.</text>
</comment>
<evidence type="ECO:0000256" key="2">
    <source>
        <dbReference type="ARBA" id="ARBA00004167"/>
    </source>
</evidence>
<dbReference type="AlphaFoldDB" id="A0A251TW71"/>
<comment type="catalytic activity">
    <reaction evidence="1">
        <text>S-ubiquitinyl-[E2 ubiquitin-conjugating enzyme]-L-cysteine + [acceptor protein]-L-lysine = [E2 ubiquitin-conjugating enzyme]-L-cysteine + N(6)-ubiquitinyl-[acceptor protein]-L-lysine.</text>
        <dbReference type="EC" id="2.3.2.27"/>
    </reaction>
</comment>
<dbReference type="Gramene" id="mRNA:HanXRQr2_Chr09g0385551">
    <property type="protein sequence ID" value="mRNA:HanXRQr2_Chr09g0385551"/>
    <property type="gene ID" value="HanXRQr2_Chr09g0385551"/>
</dbReference>
<dbReference type="GO" id="GO:0004842">
    <property type="term" value="F:ubiquitin-protein transferase activity"/>
    <property type="evidence" value="ECO:0000318"/>
    <property type="project" value="GO_Central"/>
</dbReference>
<keyword evidence="11" id="KW-0863">Zinc-finger</keyword>
<dbReference type="OMA" id="SHYDHEL"/>
<evidence type="ECO:0000256" key="5">
    <source>
        <dbReference type="ARBA" id="ARBA00022692"/>
    </source>
</evidence>
<dbReference type="EMBL" id="MNCJ02000324">
    <property type="protein sequence ID" value="KAF5790640.1"/>
    <property type="molecule type" value="Genomic_DNA"/>
</dbReference>
<dbReference type="InParanoid" id="A0A251TW71"/>
<keyword evidence="5 12" id="KW-0812">Transmembrane</keyword>
<evidence type="ECO:0000256" key="4">
    <source>
        <dbReference type="ARBA" id="ARBA00022679"/>
    </source>
</evidence>
<keyword evidence="6" id="KW-0479">Metal-binding</keyword>
<feature type="transmembrane region" description="Helical" evidence="12">
    <location>
        <begin position="56"/>
        <end position="77"/>
    </location>
</feature>
<reference evidence="14" key="3">
    <citation type="submission" date="2020-06" db="EMBL/GenBank/DDBJ databases">
        <title>Helianthus annuus Genome sequencing and assembly Release 2.</title>
        <authorList>
            <person name="Gouzy J."/>
            <person name="Langlade N."/>
            <person name="Munos S."/>
        </authorList>
    </citation>
    <scope>NUCLEOTIDE SEQUENCE</scope>
    <source>
        <tissue evidence="14">Leaves</tissue>
    </source>
</reference>
<dbReference type="GO" id="GO:0016020">
    <property type="term" value="C:membrane"/>
    <property type="evidence" value="ECO:0000318"/>
    <property type="project" value="GO_Central"/>
</dbReference>
<dbReference type="CDD" id="cd16461">
    <property type="entry name" value="RING-H2_EL5-like"/>
    <property type="match status" value="1"/>
</dbReference>
<evidence type="ECO:0000256" key="8">
    <source>
        <dbReference type="ARBA" id="ARBA00022989"/>
    </source>
</evidence>
<dbReference type="Gene3D" id="3.30.40.10">
    <property type="entry name" value="Zinc/RING finger domain, C3HC4 (zinc finger)"/>
    <property type="match status" value="1"/>
</dbReference>
<dbReference type="GO" id="GO:0061630">
    <property type="term" value="F:ubiquitin protein ligase activity"/>
    <property type="evidence" value="ECO:0007669"/>
    <property type="project" value="UniProtKB-EC"/>
</dbReference>
<accession>A0A251TW71</accession>
<evidence type="ECO:0000256" key="10">
    <source>
        <dbReference type="ARBA" id="ARBA00024209"/>
    </source>
</evidence>
<sequence length="200" mass="21858">MSSLSKMLFQDELRNTYSRKLLLHTYIVQQSAPTTITPTPSPSSPSFSHNKFDVNVVLVLSVLVCALICSLVLNYILRCVLRCTRLVGSETIASPQATSARSATGLSNECAICLGDFAKGEQIRILPKCNHGYHVRCIDKWLCSHSSCPTCRQSLSGICEKILTGGNYSSTTSSQSEEQSASNTLIISVSPLPHEDFLRN</sequence>
<feature type="domain" description="RING-type" evidence="13">
    <location>
        <begin position="110"/>
        <end position="152"/>
    </location>
</feature>
<keyword evidence="7" id="KW-0862">Zinc</keyword>
<organism evidence="15 16">
    <name type="scientific">Helianthus annuus</name>
    <name type="common">Common sunflower</name>
    <dbReference type="NCBI Taxonomy" id="4232"/>
    <lineage>
        <taxon>Eukaryota</taxon>
        <taxon>Viridiplantae</taxon>
        <taxon>Streptophyta</taxon>
        <taxon>Embryophyta</taxon>
        <taxon>Tracheophyta</taxon>
        <taxon>Spermatophyta</taxon>
        <taxon>Magnoliopsida</taxon>
        <taxon>eudicotyledons</taxon>
        <taxon>Gunneridae</taxon>
        <taxon>Pentapetalae</taxon>
        <taxon>asterids</taxon>
        <taxon>campanulids</taxon>
        <taxon>Asterales</taxon>
        <taxon>Asteraceae</taxon>
        <taxon>Asteroideae</taxon>
        <taxon>Heliantheae alliance</taxon>
        <taxon>Heliantheae</taxon>
        <taxon>Helianthus</taxon>
    </lineage>
</organism>